<feature type="region of interest" description="Disordered" evidence="1">
    <location>
        <begin position="92"/>
        <end position="111"/>
    </location>
</feature>
<protein>
    <submittedName>
        <fullName evidence="2">Uncharacterized protein</fullName>
    </submittedName>
</protein>
<dbReference type="PANTHER" id="PTHR44662:SF1">
    <property type="entry name" value="WD REPEAT-CONTAINING PROTEIN 81"/>
    <property type="match status" value="1"/>
</dbReference>
<dbReference type="AlphaFoldDB" id="A0AAN8Q9Q3"/>
<reference evidence="2 3" key="1">
    <citation type="submission" date="2021-04" db="EMBL/GenBank/DDBJ databases">
        <authorList>
            <person name="De Guttry C."/>
            <person name="Zahm M."/>
            <person name="Klopp C."/>
            <person name="Cabau C."/>
            <person name="Louis A."/>
            <person name="Berthelot C."/>
            <person name="Parey E."/>
            <person name="Roest Crollius H."/>
            <person name="Montfort J."/>
            <person name="Robinson-Rechavi M."/>
            <person name="Bucao C."/>
            <person name="Bouchez O."/>
            <person name="Gislard M."/>
            <person name="Lluch J."/>
            <person name="Milhes M."/>
            <person name="Lampietro C."/>
            <person name="Lopez Roques C."/>
            <person name="Donnadieu C."/>
            <person name="Braasch I."/>
            <person name="Desvignes T."/>
            <person name="Postlethwait J."/>
            <person name="Bobe J."/>
            <person name="Wedekind C."/>
            <person name="Guiguen Y."/>
        </authorList>
    </citation>
    <scope>NUCLEOTIDE SEQUENCE [LARGE SCALE GENOMIC DNA]</scope>
    <source>
        <strain evidence="2">Cs_M1</strain>
        <tissue evidence="2">Blood</tissue>
    </source>
</reference>
<dbReference type="GO" id="GO:0005739">
    <property type="term" value="C:mitochondrion"/>
    <property type="evidence" value="ECO:0007669"/>
    <property type="project" value="TreeGrafter"/>
</dbReference>
<dbReference type="GO" id="GO:0035014">
    <property type="term" value="F:phosphatidylinositol 3-kinase regulator activity"/>
    <property type="evidence" value="ECO:0007669"/>
    <property type="project" value="TreeGrafter"/>
</dbReference>
<proteinExistence type="predicted"/>
<dbReference type="InterPro" id="IPR052651">
    <property type="entry name" value="WDR81"/>
</dbReference>
<organism evidence="2 3">
    <name type="scientific">Coregonus suidteri</name>
    <dbReference type="NCBI Taxonomy" id="861788"/>
    <lineage>
        <taxon>Eukaryota</taxon>
        <taxon>Metazoa</taxon>
        <taxon>Chordata</taxon>
        <taxon>Craniata</taxon>
        <taxon>Vertebrata</taxon>
        <taxon>Euteleostomi</taxon>
        <taxon>Actinopterygii</taxon>
        <taxon>Neopterygii</taxon>
        <taxon>Teleostei</taxon>
        <taxon>Protacanthopterygii</taxon>
        <taxon>Salmoniformes</taxon>
        <taxon>Salmonidae</taxon>
        <taxon>Coregoninae</taxon>
        <taxon>Coregonus</taxon>
    </lineage>
</organism>
<keyword evidence="3" id="KW-1185">Reference proteome</keyword>
<evidence type="ECO:0000313" key="2">
    <source>
        <dbReference type="EMBL" id="KAK6296690.1"/>
    </source>
</evidence>
<dbReference type="EMBL" id="JAGTTL010000032">
    <property type="protein sequence ID" value="KAK6296690.1"/>
    <property type="molecule type" value="Genomic_DNA"/>
</dbReference>
<comment type="caution">
    <text evidence="2">The sequence shown here is derived from an EMBL/GenBank/DDBJ whole genome shotgun (WGS) entry which is preliminary data.</text>
</comment>
<dbReference type="PANTHER" id="PTHR44662">
    <property type="entry name" value="WD REPEAT-CONTAINING PROTEIN 81"/>
    <property type="match status" value="1"/>
</dbReference>
<evidence type="ECO:0000256" key="1">
    <source>
        <dbReference type="SAM" id="MobiDB-lite"/>
    </source>
</evidence>
<dbReference type="Proteomes" id="UP001356427">
    <property type="component" value="Unassembled WGS sequence"/>
</dbReference>
<evidence type="ECO:0000313" key="3">
    <source>
        <dbReference type="Proteomes" id="UP001356427"/>
    </source>
</evidence>
<name>A0AAN8Q9Q3_9TELE</name>
<gene>
    <name evidence="2" type="ORF">J4Q44_G00328320</name>
</gene>
<sequence>MHSLSSPSNQPGPEKHQFVAPVVSEESSLECVGMGSVYEKKPVVGDQTAGPVLDCLIYIAHLYGEPVLTYQYLPYIGYLVPQLSADTFSCVSEDPQPDGSHLSAHRQGDGAATHGRNLETLLHHLLPAAVPTGTDGERPPRTEVGECTLLDVCTLEGSEVTCELGVLEELQAVFNPEMAYASYIPFYCLIALSGDVAIRKLVSNHELVWRVVGPTLEDSALKQELPRSGRSLQGNWLAYWQYEIGLNQQDPHFHFHQMGGPFGHG</sequence>
<dbReference type="GO" id="GO:0035973">
    <property type="term" value="P:aggrephagy"/>
    <property type="evidence" value="ECO:0007669"/>
    <property type="project" value="TreeGrafter"/>
</dbReference>
<accession>A0AAN8Q9Q3</accession>